<protein>
    <submittedName>
        <fullName evidence="2">Uncharacterized protein</fullName>
    </submittedName>
</protein>
<proteinExistence type="predicted"/>
<accession>A0A927MY04</accession>
<dbReference type="Proteomes" id="UP000638648">
    <property type="component" value="Unassembled WGS sequence"/>
</dbReference>
<keyword evidence="3" id="KW-1185">Reference proteome</keyword>
<gene>
    <name evidence="2" type="ORF">HEB94_005853</name>
</gene>
<feature type="compositionally biased region" description="Basic and acidic residues" evidence="1">
    <location>
        <begin position="1"/>
        <end position="18"/>
    </location>
</feature>
<feature type="region of interest" description="Disordered" evidence="1">
    <location>
        <begin position="1"/>
        <end position="24"/>
    </location>
</feature>
<evidence type="ECO:0000313" key="2">
    <source>
        <dbReference type="EMBL" id="MBE1609005.1"/>
    </source>
</evidence>
<comment type="caution">
    <text evidence="2">The sequence shown here is derived from an EMBL/GenBank/DDBJ whole genome shotgun (WGS) entry which is preliminary data.</text>
</comment>
<dbReference type="EMBL" id="JADBEM010000001">
    <property type="protein sequence ID" value="MBE1609005.1"/>
    <property type="molecule type" value="Genomic_DNA"/>
</dbReference>
<name>A0A927MY04_9ACTN</name>
<evidence type="ECO:0000256" key="1">
    <source>
        <dbReference type="SAM" id="MobiDB-lite"/>
    </source>
</evidence>
<dbReference type="AlphaFoldDB" id="A0A927MY04"/>
<evidence type="ECO:0000313" key="3">
    <source>
        <dbReference type="Proteomes" id="UP000638648"/>
    </source>
</evidence>
<reference evidence="2" key="1">
    <citation type="submission" date="2020-10" db="EMBL/GenBank/DDBJ databases">
        <title>Sequencing the genomes of 1000 actinobacteria strains.</title>
        <authorList>
            <person name="Klenk H.-P."/>
        </authorList>
    </citation>
    <scope>NUCLEOTIDE SEQUENCE</scope>
    <source>
        <strain evidence="2">DSM 45354</strain>
    </source>
</reference>
<sequence length="66" mass="6929">MDADDVRLANDTRPDRRGLTTQGAGADVGVAARVGLEAQLDECVVAVERGTRHLGDARGRGRIAEA</sequence>
<organism evidence="2 3">
    <name type="scientific">Actinopolymorpha pittospori</name>
    <dbReference type="NCBI Taxonomy" id="648752"/>
    <lineage>
        <taxon>Bacteria</taxon>
        <taxon>Bacillati</taxon>
        <taxon>Actinomycetota</taxon>
        <taxon>Actinomycetes</taxon>
        <taxon>Propionibacteriales</taxon>
        <taxon>Actinopolymorphaceae</taxon>
        <taxon>Actinopolymorpha</taxon>
    </lineage>
</organism>